<dbReference type="EMBL" id="CAKOFQ010006827">
    <property type="protein sequence ID" value="CAH1974614.1"/>
    <property type="molecule type" value="Genomic_DNA"/>
</dbReference>
<dbReference type="Proteomes" id="UP001152888">
    <property type="component" value="Unassembled WGS sequence"/>
</dbReference>
<sequence>MPKSHVLLLGGTGFIGRNIVYYWLKEKKVESIVVVDKVPPELAWMNQAHRDAFNDPRVEFKSANLVFPGKRLGYLYFKISLIVNIPRNLCCPMC</sequence>
<evidence type="ECO:0000313" key="1">
    <source>
        <dbReference type="EMBL" id="CAH1974614.1"/>
    </source>
</evidence>
<accession>A0A9P0KMQ1</accession>
<reference evidence="1" key="1">
    <citation type="submission" date="2022-03" db="EMBL/GenBank/DDBJ databases">
        <authorList>
            <person name="Sayadi A."/>
        </authorList>
    </citation>
    <scope>NUCLEOTIDE SEQUENCE</scope>
</reference>
<keyword evidence="2" id="KW-1185">Reference proteome</keyword>
<evidence type="ECO:0000313" key="2">
    <source>
        <dbReference type="Proteomes" id="UP001152888"/>
    </source>
</evidence>
<dbReference type="SUPFAM" id="SSF51735">
    <property type="entry name" value="NAD(P)-binding Rossmann-fold domains"/>
    <property type="match status" value="1"/>
</dbReference>
<protein>
    <submittedName>
        <fullName evidence="1">Uncharacterized protein</fullName>
    </submittedName>
</protein>
<dbReference type="InterPro" id="IPR036291">
    <property type="entry name" value="NAD(P)-bd_dom_sf"/>
</dbReference>
<dbReference type="OrthoDB" id="16464at2759"/>
<proteinExistence type="predicted"/>
<dbReference type="Gene3D" id="3.40.50.720">
    <property type="entry name" value="NAD(P)-binding Rossmann-like Domain"/>
    <property type="match status" value="1"/>
</dbReference>
<gene>
    <name evidence="1" type="ORF">ACAOBT_LOCUS11199</name>
</gene>
<name>A0A9P0KMQ1_ACAOB</name>
<dbReference type="AlphaFoldDB" id="A0A9P0KMQ1"/>
<comment type="caution">
    <text evidence="1">The sequence shown here is derived from an EMBL/GenBank/DDBJ whole genome shotgun (WGS) entry which is preliminary data.</text>
</comment>
<organism evidence="1 2">
    <name type="scientific">Acanthoscelides obtectus</name>
    <name type="common">Bean weevil</name>
    <name type="synonym">Bruchus obtectus</name>
    <dbReference type="NCBI Taxonomy" id="200917"/>
    <lineage>
        <taxon>Eukaryota</taxon>
        <taxon>Metazoa</taxon>
        <taxon>Ecdysozoa</taxon>
        <taxon>Arthropoda</taxon>
        <taxon>Hexapoda</taxon>
        <taxon>Insecta</taxon>
        <taxon>Pterygota</taxon>
        <taxon>Neoptera</taxon>
        <taxon>Endopterygota</taxon>
        <taxon>Coleoptera</taxon>
        <taxon>Polyphaga</taxon>
        <taxon>Cucujiformia</taxon>
        <taxon>Chrysomeloidea</taxon>
        <taxon>Chrysomelidae</taxon>
        <taxon>Bruchinae</taxon>
        <taxon>Bruchini</taxon>
        <taxon>Acanthoscelides</taxon>
    </lineage>
</organism>